<organism evidence="1 2">
    <name type="scientific">Microcystis aeruginosa NIES-2519</name>
    <dbReference type="NCBI Taxonomy" id="2303981"/>
    <lineage>
        <taxon>Bacteria</taxon>
        <taxon>Bacillati</taxon>
        <taxon>Cyanobacteriota</taxon>
        <taxon>Cyanophyceae</taxon>
        <taxon>Oscillatoriophycideae</taxon>
        <taxon>Chroococcales</taxon>
        <taxon>Microcystaceae</taxon>
        <taxon>Microcystis</taxon>
    </lineage>
</organism>
<name>A0A5A5R230_MICAE</name>
<sequence length="307" mass="35082">MMPLAERLTFTVPLSGADFKLAQKFSCEQKDADKSKQVFLNTLAVLAVNFYCQCLKVGTNLKESIIGHYNRRILMDSADLEIDVLGKLECRPVLPNENICYVPSEVWSDRVGYVVVEIDEEAKKAILFGFVEQIKTNELPLAQLPDIDNLLDLLLLAKNQQFRESLKRSFDKNWNEDESAKILKDKQESFVCLDNPALPTIDKSITSPLYKAKYITLKRRTFILFVRITPTKEGKFQLLVEVESDRGEKIPSDLNLKLLSLSDQTLNASQTKRGNYISLNYNLQLGESFQIQVKRADESHTEQFSFD</sequence>
<dbReference type="Pfam" id="PF08852">
    <property type="entry name" value="DUF1822"/>
    <property type="match status" value="2"/>
</dbReference>
<protein>
    <recommendedName>
        <fullName evidence="3">DUF1822 domain-containing protein</fullName>
    </recommendedName>
</protein>
<dbReference type="AlphaFoldDB" id="A0A5A5R230"/>
<evidence type="ECO:0000313" key="1">
    <source>
        <dbReference type="EMBL" id="GCA69630.1"/>
    </source>
</evidence>
<dbReference type="InterPro" id="IPR014951">
    <property type="entry name" value="DUF1822"/>
</dbReference>
<accession>A0A5A5R230</accession>
<evidence type="ECO:0000313" key="2">
    <source>
        <dbReference type="Proteomes" id="UP000323569"/>
    </source>
</evidence>
<evidence type="ECO:0008006" key="3">
    <source>
        <dbReference type="Google" id="ProtNLM"/>
    </source>
</evidence>
<comment type="caution">
    <text evidence="1">The sequence shown here is derived from an EMBL/GenBank/DDBJ whole genome shotgun (WGS) entry which is preliminary data.</text>
</comment>
<dbReference type="EMBL" id="BHVO01000012">
    <property type="protein sequence ID" value="GCA69630.1"/>
    <property type="molecule type" value="Genomic_DNA"/>
</dbReference>
<gene>
    <name evidence="1" type="ORF">MiYa_01158</name>
</gene>
<dbReference type="Proteomes" id="UP000323569">
    <property type="component" value="Unassembled WGS sequence"/>
</dbReference>
<proteinExistence type="predicted"/>
<reference evidence="1 2" key="1">
    <citation type="submission" date="2018-09" db="EMBL/GenBank/DDBJ databases">
        <title>Evolutionary history of phycoerythrin pigmentation in the water bloom-forming cyanobacterium Microcystis aeruginosa.</title>
        <authorList>
            <person name="Tanabe Y."/>
            <person name="Tanabe Y."/>
            <person name="Yamaguchi H."/>
        </authorList>
    </citation>
    <scope>NUCLEOTIDE SEQUENCE [LARGE SCALE GENOMIC DNA]</scope>
    <source>
        <strain evidence="1 2">NIES-2519</strain>
    </source>
</reference>
<dbReference type="RefSeq" id="WP_149978952.1">
    <property type="nucleotide sequence ID" value="NZ_BHVO01000012.1"/>
</dbReference>